<protein>
    <submittedName>
        <fullName evidence="4">DnaJ subfamily C member 16</fullName>
    </submittedName>
</protein>
<dbReference type="Pfam" id="PF00226">
    <property type="entry name" value="DnaJ"/>
    <property type="match status" value="1"/>
</dbReference>
<organism evidence="4 5">
    <name type="scientific">Liparis tanakae</name>
    <name type="common">Tanaka's snailfish</name>
    <dbReference type="NCBI Taxonomy" id="230148"/>
    <lineage>
        <taxon>Eukaryota</taxon>
        <taxon>Metazoa</taxon>
        <taxon>Chordata</taxon>
        <taxon>Craniata</taxon>
        <taxon>Vertebrata</taxon>
        <taxon>Euteleostomi</taxon>
        <taxon>Actinopterygii</taxon>
        <taxon>Neopterygii</taxon>
        <taxon>Teleostei</taxon>
        <taxon>Neoteleostei</taxon>
        <taxon>Acanthomorphata</taxon>
        <taxon>Eupercaria</taxon>
        <taxon>Perciformes</taxon>
        <taxon>Cottioidei</taxon>
        <taxon>Cottales</taxon>
        <taxon>Liparidae</taxon>
        <taxon>Liparis</taxon>
    </lineage>
</organism>
<accession>A0A4Z2F2B1</accession>
<evidence type="ECO:0000313" key="5">
    <source>
        <dbReference type="Proteomes" id="UP000314294"/>
    </source>
</evidence>
<feature type="region of interest" description="Disordered" evidence="1">
    <location>
        <begin position="221"/>
        <end position="250"/>
    </location>
</feature>
<dbReference type="Gene3D" id="1.10.287.110">
    <property type="entry name" value="DnaJ domain"/>
    <property type="match status" value="1"/>
</dbReference>
<dbReference type="PROSITE" id="PS50076">
    <property type="entry name" value="DNAJ_2"/>
    <property type="match status" value="1"/>
</dbReference>
<evidence type="ECO:0000259" key="3">
    <source>
        <dbReference type="PROSITE" id="PS50076"/>
    </source>
</evidence>
<dbReference type="InterPro" id="IPR036869">
    <property type="entry name" value="J_dom_sf"/>
</dbReference>
<sequence length="250" mass="28416">MPRGNCPLRLAIFLLAVSAQAAEYDPYRVLGVGRSASQAEVKRAYKTLAKEWHPDKNKDPKAEDMFIKVSKSYEVGGAPAHHVTARSYYILSNEERRSNFDRFGQLEENQPLGPSQQGSRGFHNSFYFDESFFHFPRSRDFADSKYLLQHAAFNSDVLPDSHRRPYLLKVTSEWCFACIHIEPVWKETVLQLEPLGKSGATKSSPQTPGMVLTRFDVHKYWRPPLGPSHQRTRQKSSDPGTGGERSEDSP</sequence>
<feature type="chain" id="PRO_5021438021" evidence="2">
    <location>
        <begin position="22"/>
        <end position="250"/>
    </location>
</feature>
<dbReference type="PANTHER" id="PTHR44303">
    <property type="entry name" value="DNAJ HOMOLOG SUBFAMILY C MEMBER 16"/>
    <property type="match status" value="1"/>
</dbReference>
<dbReference type="AlphaFoldDB" id="A0A4Z2F2B1"/>
<proteinExistence type="predicted"/>
<feature type="signal peptide" evidence="2">
    <location>
        <begin position="1"/>
        <end position="21"/>
    </location>
</feature>
<dbReference type="CDD" id="cd06257">
    <property type="entry name" value="DnaJ"/>
    <property type="match status" value="1"/>
</dbReference>
<feature type="domain" description="J" evidence="3">
    <location>
        <begin position="25"/>
        <end position="104"/>
    </location>
</feature>
<comment type="caution">
    <text evidence="4">The sequence shown here is derived from an EMBL/GenBank/DDBJ whole genome shotgun (WGS) entry which is preliminary data.</text>
</comment>
<dbReference type="PANTHER" id="PTHR44303:SF1">
    <property type="entry name" value="DNAJ HOMOLOG SUBFAMILY C MEMBER 16"/>
    <property type="match status" value="1"/>
</dbReference>
<keyword evidence="5" id="KW-1185">Reference proteome</keyword>
<gene>
    <name evidence="4" type="primary">Dnajc16_1</name>
    <name evidence="4" type="ORF">EYF80_054807</name>
</gene>
<dbReference type="Proteomes" id="UP000314294">
    <property type="component" value="Unassembled WGS sequence"/>
</dbReference>
<keyword evidence="2" id="KW-0732">Signal</keyword>
<name>A0A4Z2F2B1_9TELE</name>
<dbReference type="SMART" id="SM00271">
    <property type="entry name" value="DnaJ"/>
    <property type="match status" value="1"/>
</dbReference>
<reference evidence="4 5" key="1">
    <citation type="submission" date="2019-03" db="EMBL/GenBank/DDBJ databases">
        <title>First draft genome of Liparis tanakae, snailfish: a comprehensive survey of snailfish specific genes.</title>
        <authorList>
            <person name="Kim W."/>
            <person name="Song I."/>
            <person name="Jeong J.-H."/>
            <person name="Kim D."/>
            <person name="Kim S."/>
            <person name="Ryu S."/>
            <person name="Song J.Y."/>
            <person name="Lee S.K."/>
        </authorList>
    </citation>
    <scope>NUCLEOTIDE SEQUENCE [LARGE SCALE GENOMIC DNA]</scope>
    <source>
        <tissue evidence="4">Muscle</tissue>
    </source>
</reference>
<dbReference type="EMBL" id="SRLO01001846">
    <property type="protein sequence ID" value="TNN35020.1"/>
    <property type="molecule type" value="Genomic_DNA"/>
</dbReference>
<dbReference type="InterPro" id="IPR001623">
    <property type="entry name" value="DnaJ_domain"/>
</dbReference>
<evidence type="ECO:0000313" key="4">
    <source>
        <dbReference type="EMBL" id="TNN35020.1"/>
    </source>
</evidence>
<dbReference type="SUPFAM" id="SSF46565">
    <property type="entry name" value="Chaperone J-domain"/>
    <property type="match status" value="1"/>
</dbReference>
<evidence type="ECO:0000256" key="1">
    <source>
        <dbReference type="SAM" id="MobiDB-lite"/>
    </source>
</evidence>
<dbReference type="PRINTS" id="PR00625">
    <property type="entry name" value="JDOMAIN"/>
</dbReference>
<evidence type="ECO:0000256" key="2">
    <source>
        <dbReference type="SAM" id="SignalP"/>
    </source>
</evidence>
<dbReference type="InterPro" id="IPR052448">
    <property type="entry name" value="DnaJ_C16_autophagy_reg"/>
</dbReference>
<dbReference type="OrthoDB" id="10065037at2759"/>